<dbReference type="SUPFAM" id="SSF50475">
    <property type="entry name" value="FMN-binding split barrel"/>
    <property type="match status" value="1"/>
</dbReference>
<dbReference type="PANTHER" id="PTHR40660">
    <property type="entry name" value="5'-PHOSPHATE OXIDASE PUTATIVE DOMAIN-CONTAINING PROTEIN-RELATED"/>
    <property type="match status" value="1"/>
</dbReference>
<dbReference type="InterPro" id="IPR029016">
    <property type="entry name" value="GAF-like_dom_sf"/>
</dbReference>
<evidence type="ECO:0000313" key="2">
    <source>
        <dbReference type="EMBL" id="AMO22914.1"/>
    </source>
</evidence>
<dbReference type="SUPFAM" id="SSF55781">
    <property type="entry name" value="GAF domain-like"/>
    <property type="match status" value="1"/>
</dbReference>
<feature type="domain" description="GAF" evidence="1">
    <location>
        <begin position="161"/>
        <end position="325"/>
    </location>
</feature>
<dbReference type="Pfam" id="PF01243">
    <property type="entry name" value="PNPOx_N"/>
    <property type="match status" value="1"/>
</dbReference>
<evidence type="ECO:0000313" key="3">
    <source>
        <dbReference type="Proteomes" id="UP000070433"/>
    </source>
</evidence>
<name>A0A127JSE7_9BURK</name>
<keyword evidence="2" id="KW-0808">Transferase</keyword>
<dbReference type="GO" id="GO:0016301">
    <property type="term" value="F:kinase activity"/>
    <property type="evidence" value="ECO:0007669"/>
    <property type="project" value="UniProtKB-KW"/>
</dbReference>
<proteinExistence type="predicted"/>
<dbReference type="SMART" id="SM00065">
    <property type="entry name" value="GAF"/>
    <property type="match status" value="1"/>
</dbReference>
<dbReference type="AlphaFoldDB" id="A0A127JSE7"/>
<evidence type="ECO:0000259" key="1">
    <source>
        <dbReference type="SMART" id="SM00065"/>
    </source>
</evidence>
<gene>
    <name evidence="2" type="ORF">UC35_08450</name>
</gene>
<dbReference type="PANTHER" id="PTHR40660:SF1">
    <property type="entry name" value="5'-PHOSPHATE OXIDASE PUTATIVE DOMAIN-CONTAINING PROTEIN-RELATED"/>
    <property type="match status" value="1"/>
</dbReference>
<dbReference type="PATRIC" id="fig|94132.3.peg.1721"/>
<protein>
    <submittedName>
        <fullName evidence="2">Histidine kinase</fullName>
    </submittedName>
</protein>
<dbReference type="EMBL" id="CP010951">
    <property type="protein sequence ID" value="AMO22914.1"/>
    <property type="molecule type" value="Genomic_DNA"/>
</dbReference>
<dbReference type="InterPro" id="IPR012349">
    <property type="entry name" value="Split_barrel_FMN-bd"/>
</dbReference>
<accession>A0A127JSE7</accession>
<keyword evidence="2" id="KW-0418">Kinase</keyword>
<dbReference type="InterPro" id="IPR003018">
    <property type="entry name" value="GAF"/>
</dbReference>
<dbReference type="Gene3D" id="3.30.450.40">
    <property type="match status" value="1"/>
</dbReference>
<keyword evidence="3" id="KW-1185">Reference proteome</keyword>
<organism evidence="2 3">
    <name type="scientific">Ramlibacter tataouinensis</name>
    <dbReference type="NCBI Taxonomy" id="94132"/>
    <lineage>
        <taxon>Bacteria</taxon>
        <taxon>Pseudomonadati</taxon>
        <taxon>Pseudomonadota</taxon>
        <taxon>Betaproteobacteria</taxon>
        <taxon>Burkholderiales</taxon>
        <taxon>Comamonadaceae</taxon>
        <taxon>Ramlibacter</taxon>
    </lineage>
</organism>
<dbReference type="Pfam" id="PF13185">
    <property type="entry name" value="GAF_2"/>
    <property type="match status" value="1"/>
</dbReference>
<dbReference type="Proteomes" id="UP000070433">
    <property type="component" value="Chromosome"/>
</dbReference>
<dbReference type="InterPro" id="IPR011576">
    <property type="entry name" value="Pyridox_Oxase_N"/>
</dbReference>
<dbReference type="Gene3D" id="2.30.110.10">
    <property type="entry name" value="Electron Transport, Fmn-binding Protein, Chain A"/>
    <property type="match status" value="1"/>
</dbReference>
<reference evidence="2 3" key="1">
    <citation type="journal article" date="2014" name="Int. J. Syst. Evol. Microbiol.">
        <title>Ramlibacter solisilvae sp. nov., isolated from forest soil, and emended description of the genus Ramlibacter.</title>
        <authorList>
            <person name="Lee H.J."/>
            <person name="Lee S.H."/>
            <person name="Lee S.S."/>
            <person name="Lee J.S."/>
            <person name="Kim Y."/>
            <person name="Kim S.C."/>
            <person name="Jeon C.O."/>
        </authorList>
    </citation>
    <scope>NUCLEOTIDE SEQUENCE [LARGE SCALE GENOMIC DNA]</scope>
    <source>
        <strain evidence="2 3">5-10</strain>
    </source>
</reference>
<sequence>MNGPQLCDIRPCLEGVIPAVMATCAADGTPNVAYISQVYYVDERHVALSFQFFNKTRQNILANPYATVLLLHPQTAAYYRLHLRYLRTETEGPLFEGMKAQLAGIASHTGMQDVFRLLGSDIYAVERIEALAGEPMPAPPARGGMLAAARRCSERLARGTSLDEALNAVLATLTDFMEVRHAIVLMLDGAGQRLYTVASCGYPTSGVGSEIGLGQGVIGMAARERTPVRIMHMTNAYLYSQAMRSSLEGSAPDAAAGPEIPYPGLKEPHSQLAVPVMSAGRLLGVLFVESPRDMVFGFEDEDMLVAMAGHLGAAIDLLQAGSEAPEAAPAAPPRPSASGEPLQVRRFASNGSIFIGGEYLIKGVAGAILWKLLKEHAQGRCDFSNRELRLDAAIGLPDVGDNLEARLVLLRRRLDEHGPHLRIEKTGRGRFRLALTRPVSLTEVA</sequence>
<dbReference type="RefSeq" id="WP_061498003.1">
    <property type="nucleotide sequence ID" value="NZ_CP010951.1"/>
</dbReference>